<evidence type="ECO:0000313" key="6">
    <source>
        <dbReference type="Proteomes" id="UP000076964"/>
    </source>
</evidence>
<feature type="domain" description="Elp3/MiaA/NifB-like radical SAM core" evidence="4">
    <location>
        <begin position="23"/>
        <end position="242"/>
    </location>
</feature>
<dbReference type="InterPro" id="IPR058240">
    <property type="entry name" value="rSAM_sf"/>
</dbReference>
<dbReference type="InterPro" id="IPR040086">
    <property type="entry name" value="MJ0683-like"/>
</dbReference>
<dbReference type="InterPro" id="IPR007197">
    <property type="entry name" value="rSAM"/>
</dbReference>
<comment type="caution">
    <text evidence="5">The sequence shown here is derived from an EMBL/GenBank/DDBJ whole genome shotgun (WGS) entry which is preliminary data.</text>
</comment>
<organism evidence="5 6">
    <name type="scientific">Thermodesulfatator autotrophicus</name>
    <dbReference type="NCBI Taxonomy" id="1795632"/>
    <lineage>
        <taxon>Bacteria</taxon>
        <taxon>Pseudomonadati</taxon>
        <taxon>Thermodesulfobacteriota</taxon>
        <taxon>Thermodesulfobacteria</taxon>
        <taxon>Thermodesulfobacteriales</taxon>
        <taxon>Thermodesulfatatoraceae</taxon>
        <taxon>Thermodesulfatator</taxon>
    </lineage>
</organism>
<evidence type="ECO:0000313" key="5">
    <source>
        <dbReference type="EMBL" id="OAG27577.1"/>
    </source>
</evidence>
<dbReference type="CDD" id="cd01335">
    <property type="entry name" value="Radical_SAM"/>
    <property type="match status" value="1"/>
</dbReference>
<keyword evidence="6" id="KW-1185">Reference proteome</keyword>
<dbReference type="OrthoDB" id="9787478at2"/>
<dbReference type="GO" id="GO:0046872">
    <property type="term" value="F:metal ion binding"/>
    <property type="evidence" value="ECO:0007669"/>
    <property type="project" value="UniProtKB-KW"/>
</dbReference>
<dbReference type="STRING" id="1795632.TH606_06335"/>
<keyword evidence="1" id="KW-0479">Metal-binding</keyword>
<dbReference type="SFLD" id="SFLDS00029">
    <property type="entry name" value="Radical_SAM"/>
    <property type="match status" value="1"/>
</dbReference>
<dbReference type="InterPro" id="IPR006638">
    <property type="entry name" value="Elp3/MiaA/NifB-like_rSAM"/>
</dbReference>
<dbReference type="GO" id="GO:0051536">
    <property type="term" value="F:iron-sulfur cluster binding"/>
    <property type="evidence" value="ECO:0007669"/>
    <property type="project" value="UniProtKB-KW"/>
</dbReference>
<dbReference type="Gene3D" id="3.80.30.30">
    <property type="match status" value="1"/>
</dbReference>
<keyword evidence="2" id="KW-0408">Iron</keyword>
<dbReference type="AlphaFoldDB" id="A0A177E6K5"/>
<evidence type="ECO:0000256" key="2">
    <source>
        <dbReference type="ARBA" id="ARBA00023004"/>
    </source>
</evidence>
<protein>
    <recommendedName>
        <fullName evidence="4">Elp3/MiaA/NifB-like radical SAM core domain-containing protein</fullName>
    </recommendedName>
</protein>
<dbReference type="SFLD" id="SFLDG01084">
    <property type="entry name" value="Uncharacterised_Radical_SAM_Su"/>
    <property type="match status" value="1"/>
</dbReference>
<dbReference type="RefSeq" id="WP_068542095.1">
    <property type="nucleotide sequence ID" value="NZ_LSFI01000026.1"/>
</dbReference>
<dbReference type="EMBL" id="LSFI01000026">
    <property type="protein sequence ID" value="OAG27577.1"/>
    <property type="molecule type" value="Genomic_DNA"/>
</dbReference>
<dbReference type="SMART" id="SM00729">
    <property type="entry name" value="Elp3"/>
    <property type="match status" value="1"/>
</dbReference>
<name>A0A177E6K5_9BACT</name>
<dbReference type="SUPFAM" id="SSF102114">
    <property type="entry name" value="Radical SAM enzymes"/>
    <property type="match status" value="1"/>
</dbReference>
<evidence type="ECO:0000259" key="4">
    <source>
        <dbReference type="SMART" id="SM00729"/>
    </source>
</evidence>
<dbReference type="GO" id="GO:0003824">
    <property type="term" value="F:catalytic activity"/>
    <property type="evidence" value="ECO:0007669"/>
    <property type="project" value="InterPro"/>
</dbReference>
<keyword evidence="3" id="KW-0411">Iron-sulfur</keyword>
<evidence type="ECO:0000256" key="1">
    <source>
        <dbReference type="ARBA" id="ARBA00022723"/>
    </source>
</evidence>
<proteinExistence type="predicted"/>
<dbReference type="PANTHER" id="PTHR43432">
    <property type="entry name" value="SLR0285 PROTEIN"/>
    <property type="match status" value="1"/>
</dbReference>
<evidence type="ECO:0000256" key="3">
    <source>
        <dbReference type="ARBA" id="ARBA00023014"/>
    </source>
</evidence>
<dbReference type="Proteomes" id="UP000076964">
    <property type="component" value="Unassembled WGS sequence"/>
</dbReference>
<sequence length="315" mass="36148">MKIVKIIRRSQVLKKPAFGCLKDIPAINVTRGCLHRCVYCYARVFPETPENEVHLYENLPEKIKAELASRIRRNRKPKAVAFSTASDAFQPNQDILKVTSECIKIFLEAKVAISFLTKGRIPEDIFSLFKEHKGLIKATFGLVSLNSDYHKLFEPKTASPYLRLRQIEHAARLDLEPAVRLDPIIPNVSDREEAIESIMRHLAAAGVKRVSVSYLVLRPKVIEQMQKELPETLWQKIFPAYQGEPWCQVITSATTKLARREIREKGYALFKKIGQAFGLTVKICGCKNPDLPFEFCTPWDIKEKEPRQKELFKNI</sequence>
<gene>
    <name evidence="5" type="ORF">TH606_06335</name>
</gene>
<dbReference type="PANTHER" id="PTHR43432:SF3">
    <property type="entry name" value="SLR0285 PROTEIN"/>
    <property type="match status" value="1"/>
</dbReference>
<dbReference type="Pfam" id="PF04055">
    <property type="entry name" value="Radical_SAM"/>
    <property type="match status" value="1"/>
</dbReference>
<accession>A0A177E6K5</accession>
<reference evidence="5 6" key="1">
    <citation type="submission" date="2016-02" db="EMBL/GenBank/DDBJ databases">
        <title>Draft genome sequence of Thermodesulfatator sp. S606.</title>
        <authorList>
            <person name="Lai Q."/>
            <person name="Cao J."/>
            <person name="Dupont S."/>
            <person name="Shao Z."/>
            <person name="Jebbar M."/>
            <person name="Alain K."/>
        </authorList>
    </citation>
    <scope>NUCLEOTIDE SEQUENCE [LARGE SCALE GENOMIC DNA]</scope>
    <source>
        <strain evidence="5 6">S606</strain>
    </source>
</reference>